<dbReference type="EMBL" id="KK102050">
    <property type="protein sequence ID" value="KIY98823.1"/>
    <property type="molecule type" value="Genomic_DNA"/>
</dbReference>
<protein>
    <recommendedName>
        <fullName evidence="4">J domain-containing protein</fullName>
    </recommendedName>
</protein>
<evidence type="ECO:0000313" key="3">
    <source>
        <dbReference type="Proteomes" id="UP000054498"/>
    </source>
</evidence>
<dbReference type="InterPro" id="IPR036869">
    <property type="entry name" value="J_dom_sf"/>
</dbReference>
<accession>A0A0D2KTM6</accession>
<proteinExistence type="predicted"/>
<dbReference type="KEGG" id="mng:MNEG_9137"/>
<evidence type="ECO:0000256" key="1">
    <source>
        <dbReference type="SAM" id="MobiDB-lite"/>
    </source>
</evidence>
<dbReference type="STRING" id="145388.A0A0D2KTM6"/>
<feature type="region of interest" description="Disordered" evidence="1">
    <location>
        <begin position="100"/>
        <end position="134"/>
    </location>
</feature>
<reference evidence="2 3" key="1">
    <citation type="journal article" date="2013" name="BMC Genomics">
        <title>Reconstruction of the lipid metabolism for the microalga Monoraphidium neglectum from its genome sequence reveals characteristics suitable for biofuel production.</title>
        <authorList>
            <person name="Bogen C."/>
            <person name="Al-Dilaimi A."/>
            <person name="Albersmeier A."/>
            <person name="Wichmann J."/>
            <person name="Grundmann M."/>
            <person name="Rupp O."/>
            <person name="Lauersen K.J."/>
            <person name="Blifernez-Klassen O."/>
            <person name="Kalinowski J."/>
            <person name="Goesmann A."/>
            <person name="Mussgnug J.H."/>
            <person name="Kruse O."/>
        </authorList>
    </citation>
    <scope>NUCLEOTIDE SEQUENCE [LARGE SCALE GENOMIC DNA]</scope>
    <source>
        <strain evidence="2 3">SAG 48.87</strain>
    </source>
</reference>
<dbReference type="RefSeq" id="XP_013897843.1">
    <property type="nucleotide sequence ID" value="XM_014042389.1"/>
</dbReference>
<feature type="compositionally biased region" description="Gly residues" evidence="1">
    <location>
        <begin position="181"/>
        <end position="192"/>
    </location>
</feature>
<keyword evidence="3" id="KW-1185">Reference proteome</keyword>
<evidence type="ECO:0008006" key="4">
    <source>
        <dbReference type="Google" id="ProtNLM"/>
    </source>
</evidence>
<sequence length="252" mass="25436">MSVDNDGAPAGGGPAAADTTADTAATRGSGPLLARVLALASRGLQQGEWRECCERAAAAARLDPSSKEARQLWLLGAILQRAQGGGDGFGADPWELLSLADAPLGGSEGPQQQQQQQQQQEQQQQVQGGPRGAGAARRLYRRLAALVHPDKCADPSWAPAAHAAFKAAAAARDAALRLAGAGAGGGQGSDGDWGGDEEGDGGDAACCDKAPSSPGARHLSSCKPRQVSAAPSRSAAPGGAGRRRRLEVQPAA</sequence>
<feature type="compositionally biased region" description="Low complexity" evidence="1">
    <location>
        <begin position="15"/>
        <end position="26"/>
    </location>
</feature>
<feature type="region of interest" description="Disordered" evidence="1">
    <location>
        <begin position="180"/>
        <end position="252"/>
    </location>
</feature>
<feature type="compositionally biased region" description="Low complexity" evidence="1">
    <location>
        <begin position="228"/>
        <end position="237"/>
    </location>
</feature>
<dbReference type="Proteomes" id="UP000054498">
    <property type="component" value="Unassembled WGS sequence"/>
</dbReference>
<gene>
    <name evidence="2" type="ORF">MNEG_9137</name>
</gene>
<dbReference type="GeneID" id="25742012"/>
<feature type="region of interest" description="Disordered" evidence="1">
    <location>
        <begin position="1"/>
        <end position="26"/>
    </location>
</feature>
<organism evidence="2 3">
    <name type="scientific">Monoraphidium neglectum</name>
    <dbReference type="NCBI Taxonomy" id="145388"/>
    <lineage>
        <taxon>Eukaryota</taxon>
        <taxon>Viridiplantae</taxon>
        <taxon>Chlorophyta</taxon>
        <taxon>core chlorophytes</taxon>
        <taxon>Chlorophyceae</taxon>
        <taxon>CS clade</taxon>
        <taxon>Sphaeropleales</taxon>
        <taxon>Selenastraceae</taxon>
        <taxon>Monoraphidium</taxon>
    </lineage>
</organism>
<dbReference type="AlphaFoldDB" id="A0A0D2KTM6"/>
<evidence type="ECO:0000313" key="2">
    <source>
        <dbReference type="EMBL" id="KIY98823.1"/>
    </source>
</evidence>
<feature type="compositionally biased region" description="Low complexity" evidence="1">
    <location>
        <begin position="111"/>
        <end position="134"/>
    </location>
</feature>
<name>A0A0D2KTM6_9CHLO</name>
<dbReference type="SUPFAM" id="SSF46565">
    <property type="entry name" value="Chaperone J-domain"/>
    <property type="match status" value="1"/>
</dbReference>